<sequence>MRQPVAVGARGVRWGLWANVRQSQPPGARRPPAPPQRRAACAAPRECCCVPECVTCATSAGAMSGKHSSSPDLLMNVAG</sequence>
<accession>A0ACC1D929</accession>
<protein>
    <submittedName>
        <fullName evidence="1">Uncharacterized protein</fullName>
    </submittedName>
</protein>
<comment type="caution">
    <text evidence="1">The sequence shown here is derived from an EMBL/GenBank/DDBJ whole genome shotgun (WGS) entry which is preliminary data.</text>
</comment>
<evidence type="ECO:0000313" key="2">
    <source>
        <dbReference type="Proteomes" id="UP000824533"/>
    </source>
</evidence>
<keyword evidence="2" id="KW-1185">Reference proteome</keyword>
<dbReference type="EMBL" id="CM034392">
    <property type="protein sequence ID" value="KAJ0180419.1"/>
    <property type="molecule type" value="Genomic_DNA"/>
</dbReference>
<proteinExistence type="predicted"/>
<gene>
    <name evidence="1" type="ORF">K1T71_003823</name>
</gene>
<name>A0ACC1D929_9NEOP</name>
<evidence type="ECO:0000313" key="1">
    <source>
        <dbReference type="EMBL" id="KAJ0180419.1"/>
    </source>
</evidence>
<dbReference type="Proteomes" id="UP000824533">
    <property type="component" value="Linkage Group LG06"/>
</dbReference>
<reference evidence="1 2" key="1">
    <citation type="journal article" date="2021" name="Front. Genet.">
        <title>Chromosome-Level Genome Assembly Reveals Significant Gene Expansion in the Toll and IMD Signaling Pathways of Dendrolimus kikuchii.</title>
        <authorList>
            <person name="Zhou J."/>
            <person name="Wu P."/>
            <person name="Xiong Z."/>
            <person name="Liu N."/>
            <person name="Zhao N."/>
            <person name="Ji M."/>
            <person name="Qiu Y."/>
            <person name="Yang B."/>
        </authorList>
    </citation>
    <scope>NUCLEOTIDE SEQUENCE [LARGE SCALE GENOMIC DNA]</scope>
    <source>
        <strain evidence="1">Ann1</strain>
    </source>
</reference>
<organism evidence="1 2">
    <name type="scientific">Dendrolimus kikuchii</name>
    <dbReference type="NCBI Taxonomy" id="765133"/>
    <lineage>
        <taxon>Eukaryota</taxon>
        <taxon>Metazoa</taxon>
        <taxon>Ecdysozoa</taxon>
        <taxon>Arthropoda</taxon>
        <taxon>Hexapoda</taxon>
        <taxon>Insecta</taxon>
        <taxon>Pterygota</taxon>
        <taxon>Neoptera</taxon>
        <taxon>Endopterygota</taxon>
        <taxon>Lepidoptera</taxon>
        <taxon>Glossata</taxon>
        <taxon>Ditrysia</taxon>
        <taxon>Bombycoidea</taxon>
        <taxon>Lasiocampidae</taxon>
        <taxon>Dendrolimus</taxon>
    </lineage>
</organism>